<sequence length="62" mass="7169">MKSSTVVILNNVKINMFKGSMELVVDKWCHIEAIDINLSNFVVKEDNTLSLKEYELIRVVEQ</sequence>
<protein>
    <recommendedName>
        <fullName evidence="1">Single-stranded DNA binding protein Ssb-like OB fold domain-containing protein</fullName>
    </recommendedName>
</protein>
<dbReference type="SUPFAM" id="SSF50249">
    <property type="entry name" value="Nucleic acid-binding proteins"/>
    <property type="match status" value="1"/>
</dbReference>
<dbReference type="PANTHER" id="PTHR31472">
    <property type="entry name" value="OS05G0244600 PROTEIN"/>
    <property type="match status" value="1"/>
</dbReference>
<evidence type="ECO:0000313" key="3">
    <source>
        <dbReference type="Proteomes" id="UP000593577"/>
    </source>
</evidence>
<dbReference type="EMBL" id="JABFAA010000006">
    <property type="protein sequence ID" value="MBA0683851.1"/>
    <property type="molecule type" value="Genomic_DNA"/>
</dbReference>
<keyword evidence="3" id="KW-1185">Reference proteome</keyword>
<dbReference type="Pfam" id="PF21473">
    <property type="entry name" value="OB_Ssb-like"/>
    <property type="match status" value="1"/>
</dbReference>
<dbReference type="Proteomes" id="UP000593577">
    <property type="component" value="Unassembled WGS sequence"/>
</dbReference>
<feature type="domain" description="Single-stranded DNA binding protein Ssb-like OB fold" evidence="1">
    <location>
        <begin position="1"/>
        <end position="32"/>
    </location>
</feature>
<dbReference type="InterPro" id="IPR048970">
    <property type="entry name" value="OB_Ssb-like"/>
</dbReference>
<dbReference type="Gene3D" id="2.40.50.140">
    <property type="entry name" value="Nucleic acid-binding proteins"/>
    <property type="match status" value="1"/>
</dbReference>
<name>A0A7J8X9A6_GOSAI</name>
<evidence type="ECO:0000259" key="1">
    <source>
        <dbReference type="Pfam" id="PF21473"/>
    </source>
</evidence>
<comment type="caution">
    <text evidence="2">The sequence shown here is derived from an EMBL/GenBank/DDBJ whole genome shotgun (WGS) entry which is preliminary data.</text>
</comment>
<reference evidence="2 3" key="1">
    <citation type="journal article" date="2019" name="Genome Biol. Evol.">
        <title>Insights into the evolution of the New World diploid cottons (Gossypium, subgenus Houzingenia) based on genome sequencing.</title>
        <authorList>
            <person name="Grover C.E."/>
            <person name="Arick M.A. 2nd"/>
            <person name="Thrash A."/>
            <person name="Conover J.L."/>
            <person name="Sanders W.S."/>
            <person name="Peterson D.G."/>
            <person name="Frelichowski J.E."/>
            <person name="Scheffler J.A."/>
            <person name="Scheffler B.E."/>
            <person name="Wendel J.F."/>
        </authorList>
    </citation>
    <scope>NUCLEOTIDE SEQUENCE [LARGE SCALE GENOMIC DNA]</scope>
    <source>
        <strain evidence="2">185</strain>
        <tissue evidence="2">Leaf</tissue>
    </source>
</reference>
<proteinExistence type="predicted"/>
<evidence type="ECO:0000313" key="2">
    <source>
        <dbReference type="EMBL" id="MBA0683851.1"/>
    </source>
</evidence>
<dbReference type="InterPro" id="IPR012340">
    <property type="entry name" value="NA-bd_OB-fold"/>
</dbReference>
<dbReference type="PANTHER" id="PTHR31472:SF8">
    <property type="entry name" value="EXPRESSED PROTEIN"/>
    <property type="match status" value="1"/>
</dbReference>
<organism evidence="2 3">
    <name type="scientific">Gossypium aridum</name>
    <name type="common">American cotton</name>
    <name type="synonym">Erioxylum aridum</name>
    <dbReference type="NCBI Taxonomy" id="34290"/>
    <lineage>
        <taxon>Eukaryota</taxon>
        <taxon>Viridiplantae</taxon>
        <taxon>Streptophyta</taxon>
        <taxon>Embryophyta</taxon>
        <taxon>Tracheophyta</taxon>
        <taxon>Spermatophyta</taxon>
        <taxon>Magnoliopsida</taxon>
        <taxon>eudicotyledons</taxon>
        <taxon>Gunneridae</taxon>
        <taxon>Pentapetalae</taxon>
        <taxon>rosids</taxon>
        <taxon>malvids</taxon>
        <taxon>Malvales</taxon>
        <taxon>Malvaceae</taxon>
        <taxon>Malvoideae</taxon>
        <taxon>Gossypium</taxon>
    </lineage>
</organism>
<accession>A0A7J8X9A6</accession>
<gene>
    <name evidence="2" type="ORF">Goari_025478</name>
</gene>
<dbReference type="AlphaFoldDB" id="A0A7J8X9A6"/>